<feature type="region of interest" description="Disordered" evidence="1">
    <location>
        <begin position="51"/>
        <end position="76"/>
    </location>
</feature>
<reference evidence="4" key="1">
    <citation type="submission" date="2016-06" db="UniProtKB">
        <authorList>
            <consortium name="WormBaseParasite"/>
        </authorList>
    </citation>
    <scope>IDENTIFICATION</scope>
</reference>
<reference evidence="2 3" key="2">
    <citation type="submission" date="2018-11" db="EMBL/GenBank/DDBJ databases">
        <authorList>
            <consortium name="Pathogen Informatics"/>
        </authorList>
    </citation>
    <scope>NUCLEOTIDE SEQUENCE [LARGE SCALE GENOMIC DNA]</scope>
</reference>
<evidence type="ECO:0000256" key="1">
    <source>
        <dbReference type="SAM" id="MobiDB-lite"/>
    </source>
</evidence>
<dbReference type="Proteomes" id="UP000271098">
    <property type="component" value="Unassembled WGS sequence"/>
</dbReference>
<name>A0A183D2X1_9BILA</name>
<sequence>MGSDKAIRKATAQLPNGHLWTRPISYFAPLEIPSQTDGELTSNTVKHQFKSGDPYLDREAPEVDSDNFSEKADKNHDVTVVMDETANTHCRREPNKGSRKFYVQQFAVS</sequence>
<evidence type="ECO:0000313" key="3">
    <source>
        <dbReference type="Proteomes" id="UP000271098"/>
    </source>
</evidence>
<gene>
    <name evidence="2" type="ORF">GPUH_LOCUS3061</name>
</gene>
<accession>A0A183D2X1</accession>
<dbReference type="WBParaSite" id="GPUH_0000306701-mRNA-1">
    <property type="protein sequence ID" value="GPUH_0000306701-mRNA-1"/>
    <property type="gene ID" value="GPUH_0000306701"/>
</dbReference>
<proteinExistence type="predicted"/>
<dbReference type="EMBL" id="UYRT01004976">
    <property type="protein sequence ID" value="VDK37649.1"/>
    <property type="molecule type" value="Genomic_DNA"/>
</dbReference>
<organism evidence="4">
    <name type="scientific">Gongylonema pulchrum</name>
    <dbReference type="NCBI Taxonomy" id="637853"/>
    <lineage>
        <taxon>Eukaryota</taxon>
        <taxon>Metazoa</taxon>
        <taxon>Ecdysozoa</taxon>
        <taxon>Nematoda</taxon>
        <taxon>Chromadorea</taxon>
        <taxon>Rhabditida</taxon>
        <taxon>Spirurina</taxon>
        <taxon>Spiruromorpha</taxon>
        <taxon>Spiruroidea</taxon>
        <taxon>Gongylonematidae</taxon>
        <taxon>Gongylonema</taxon>
    </lineage>
</organism>
<dbReference type="AlphaFoldDB" id="A0A183D2X1"/>
<protein>
    <submittedName>
        <fullName evidence="2 4">Uncharacterized protein</fullName>
    </submittedName>
</protein>
<evidence type="ECO:0000313" key="4">
    <source>
        <dbReference type="WBParaSite" id="GPUH_0000306701-mRNA-1"/>
    </source>
</evidence>
<keyword evidence="3" id="KW-1185">Reference proteome</keyword>
<evidence type="ECO:0000313" key="2">
    <source>
        <dbReference type="EMBL" id="VDK37649.1"/>
    </source>
</evidence>